<keyword evidence="3" id="KW-1185">Reference proteome</keyword>
<gene>
    <name evidence="2" type="ORF">Trichorick_00591</name>
</gene>
<dbReference type="EMBL" id="CP112932">
    <property type="protein sequence ID" value="WPY00706.1"/>
    <property type="molecule type" value="Genomic_DNA"/>
</dbReference>
<evidence type="ECO:0000313" key="3">
    <source>
        <dbReference type="Proteomes" id="UP001326613"/>
    </source>
</evidence>
<accession>A0ABZ0USX0</accession>
<keyword evidence="1" id="KW-1133">Transmembrane helix</keyword>
<organism evidence="2 3">
    <name type="scientific">Candidatus Trichorickettsia mobilis</name>
    <dbReference type="NCBI Taxonomy" id="1346319"/>
    <lineage>
        <taxon>Bacteria</taxon>
        <taxon>Pseudomonadati</taxon>
        <taxon>Pseudomonadota</taxon>
        <taxon>Alphaproteobacteria</taxon>
        <taxon>Rickettsiales</taxon>
        <taxon>Rickettsiaceae</taxon>
        <taxon>Rickettsieae</taxon>
        <taxon>Candidatus Trichorickettsia</taxon>
    </lineage>
</organism>
<proteinExistence type="predicted"/>
<dbReference type="RefSeq" id="WP_323738755.1">
    <property type="nucleotide sequence ID" value="NZ_CP112932.1"/>
</dbReference>
<keyword evidence="1" id="KW-0812">Transmembrane</keyword>
<name>A0ABZ0USX0_9RICK</name>
<keyword evidence="1" id="KW-0472">Membrane</keyword>
<protein>
    <submittedName>
        <fullName evidence="2">Uncharacterized protein</fullName>
    </submittedName>
</protein>
<reference evidence="2 3" key="1">
    <citation type="submission" date="2022-10" db="EMBL/GenBank/DDBJ databases">
        <title>Host association and intracellularity evolved multiple times independently in the Rickettsiales.</title>
        <authorList>
            <person name="Castelli M."/>
            <person name="Nardi T."/>
            <person name="Gammuto L."/>
            <person name="Bellinzona G."/>
            <person name="Sabaneyeva E."/>
            <person name="Potekhin A."/>
            <person name="Serra V."/>
            <person name="Petroni G."/>
            <person name="Sassera D."/>
        </authorList>
    </citation>
    <scope>NUCLEOTIDE SEQUENCE [LARGE SCALE GENOMIC DNA]</scope>
    <source>
        <strain evidence="2 3">Kr 154-4</strain>
    </source>
</reference>
<sequence>MTKATNTELPKTLFPFIWSVIKEYKCAVMFYTLLAFVAGFWGPFNSMLIKQIINLLPNAAKDISVLVFPASLIVMNFIVFDNFTWRGITYIKYRYLPFVLNKADNILLNLIRYGLLIGIA</sequence>
<evidence type="ECO:0000256" key="1">
    <source>
        <dbReference type="SAM" id="Phobius"/>
    </source>
</evidence>
<evidence type="ECO:0000313" key="2">
    <source>
        <dbReference type="EMBL" id="WPY00706.1"/>
    </source>
</evidence>
<dbReference type="Proteomes" id="UP001326613">
    <property type="component" value="Chromosome"/>
</dbReference>
<feature type="transmembrane region" description="Helical" evidence="1">
    <location>
        <begin position="26"/>
        <end position="44"/>
    </location>
</feature>
<feature type="transmembrane region" description="Helical" evidence="1">
    <location>
        <begin position="64"/>
        <end position="85"/>
    </location>
</feature>